<dbReference type="GO" id="GO:0000146">
    <property type="term" value="F:microfilament motor activity"/>
    <property type="evidence" value="ECO:0007669"/>
    <property type="project" value="TreeGrafter"/>
</dbReference>
<keyword evidence="1" id="KW-0677">Repeat</keyword>
<dbReference type="Pfam" id="PF00063">
    <property type="entry name" value="Myosin_head"/>
    <property type="match status" value="1"/>
</dbReference>
<dbReference type="GO" id="GO:0051015">
    <property type="term" value="F:actin filament binding"/>
    <property type="evidence" value="ECO:0007669"/>
    <property type="project" value="TreeGrafter"/>
</dbReference>
<sequence>MSQTNLPQKKTVLPPTLWIRPGQVCWVGNYDIQKKEVTNYFAAFIQTSNHSLQNARVKYLDNIDAPTEVAMKFILMRSDDNKINFNSMDNLINLPILNEAELIQCIKIRFQNNQIFSYVGQTLIIVNPFKDIFDLFSNEIIENFKHCARKRGFILKQEQPHIYAVAALTYNQLFEYYKSQAIVISGESGTGKTVNTKLCMKLIVQMSSQKQNTNQQSHQLEQQIINCNPILEAFGNAKTIKNDNSSRFGKFVSIFIDMKLEKIMGARTQSYLLEKSRVISQSKEERNYHIFYSLMYSNDSELLQSLGLKEKNQKVNLTKFNYLNKSDCYTVNTINDETSYFDVCQALSTLEIDTIDPKYIWQILAAILHLGNLEFDDRYADSNSDQPCQIIQSGSSTCENISSFLGVPLEKLKEALLKKIIRVGNKEPTTSSKQKIDVISHLHSLSKDLYDKLFFWLIKRMNDKLMQLSEKEIQIRTMQNEMKQIGLLDIFGFEVLQNNSFEQLCINYANEVLQQLYIEYTFKAEQVEFEEEGLQDELSQIPFSDNNEVINLLDKPPFGLFHQIDENCSLATAGDDGLYNKIKDQHKTNQLLIVPTIKSDKFTIQHTPRQVQYSILGFRAKNKDEMNLQFIQLLSESKNPIINDIYYAELQQLVQNQSNQKVTQAKDKFIGTKFRKQINQLMSELRQSDVHFIRCVKPNESKQPNQFNDDIILNQLRYLGVLDTIKIRKEGFPVRKEYKDYFRKFGEIMDLNATFTELDKQKADFRKYVVNAELWKNSFQPKDNKKQVVFGKTKICFRSEAYDQLELIYQEKIKKKTEATIQIQRIARGFLARKQTKIVRNKLLLINRWLKSRLIRIQFLKKKKAVDRIKKFYKQVLFKKIRKMAMVIQLYMKRQLHLRNYQNSIKQIITTQRYIKKQVQVWKQRRYVNFKRTIVLNSLSQAWYKITNRNATMIQKIIKGYLVRNVFHADKIKHTKIHMVRWHQNKAATKIQKIIRGVQGRKYAKHRMNCILFIQRHYRIKWLNEFKQKLENAAISLQKIYRQKSENSKNQRSYFLNEDLALQNIQISEQTAMITSKMQLLDQSRKDCTLISNLDSKEARINRDHLTPADKKISFFLFVLDYEILTDTSEIYDPLWNKQFSYLQKEMLQTSHDITHIQVGDTHSIASSTNGKIYGWGWNDLCQIGIDSNEGYFCTKKPIPIPWIEEITRPKAFSVGSNHTFVLDVDNNLYVQGKNNLGQLGLGHNDIVHDPERLDLNIKPDDRIKIIKSRYEQSVVVTEKGVVFIWPFQLQNNNWINEPFELAFPSSKVLISQVSCGLKFSIFLSNNGVLYSMGSNEQGELGLGDCIDRNIPCQIESLKNSAEKIQQVECGQKHTICKSGLNKIYTWGFGAKGQLGHENKQNEYYPRQVNLSANYSKQKIMQVQAGQKSSLVLFDNKKILWWGTNNHLKYQSSPVEVDLSQIHKTMNSQDFYPVRIETTWSKSVSLTYIRMADTRTFDQGIQFKQKLINTLIQKWQESYLNTMDVPFFDTISKNISNRHVLKHFSAYKRVGPKYPKQKAEKYYVLQNSSPIKKQDEFFEENTQGSRFQNSSVITQSSPGKPFKDVFQNFIENSAKKENKILKSQNQQEGGLDEFVSPVAKLQGKEEENLLDTMKVSPNSLFEKYKNENKNQQKVSQFEINIHKVPSMGPNQNMLQKMKTLQPTKLQPPMFGIVKQVSSNLPANRGSIDSESSQITSSRSKSKEKPKQNVKFSDNQFQKSSFSSNNRDGPNQDQNEQRQFATKYNIPTSEQGMLSSKVIYAQNQYANNQESIAPQRDSSQNQNYRKENRVLEKTYSKQNMQSIKELKFNNVTKDQVKYPFINDEKYENKTSENDEFINSLHQKLAGIKSRMQTLTRIPKEEWTLDDHQFMSEVSNSKMIEFFKSIS</sequence>
<evidence type="ECO:0000256" key="5">
    <source>
        <dbReference type="ARBA" id="ARBA00023175"/>
    </source>
</evidence>
<organism evidence="11 12">
    <name type="scientific">Tetrahymena thermophila (strain SB210)</name>
    <dbReference type="NCBI Taxonomy" id="312017"/>
    <lineage>
        <taxon>Eukaryota</taxon>
        <taxon>Sar</taxon>
        <taxon>Alveolata</taxon>
        <taxon>Ciliophora</taxon>
        <taxon>Intramacronucleata</taxon>
        <taxon>Oligohymenophorea</taxon>
        <taxon>Hymenostomatida</taxon>
        <taxon>Tetrahymenina</taxon>
        <taxon>Tetrahymenidae</taxon>
        <taxon>Tetrahymena</taxon>
    </lineage>
</organism>
<keyword evidence="5 8" id="KW-0505">Motor protein</keyword>
<dbReference type="Gene3D" id="3.40.850.10">
    <property type="entry name" value="Kinesin motor domain"/>
    <property type="match status" value="1"/>
</dbReference>
<evidence type="ECO:0000256" key="2">
    <source>
        <dbReference type="ARBA" id="ARBA00022741"/>
    </source>
</evidence>
<evidence type="ECO:0000256" key="1">
    <source>
        <dbReference type="ARBA" id="ARBA00022737"/>
    </source>
</evidence>
<dbReference type="PROSITE" id="PS50096">
    <property type="entry name" value="IQ"/>
    <property type="match status" value="3"/>
</dbReference>
<keyword evidence="12" id="KW-1185">Reference proteome</keyword>
<dbReference type="Gene3D" id="1.20.5.4820">
    <property type="match status" value="1"/>
</dbReference>
<evidence type="ECO:0000256" key="4">
    <source>
        <dbReference type="ARBA" id="ARBA00023123"/>
    </source>
</evidence>
<feature type="compositionally biased region" description="Low complexity" evidence="9">
    <location>
        <begin position="1726"/>
        <end position="1738"/>
    </location>
</feature>
<evidence type="ECO:0000259" key="10">
    <source>
        <dbReference type="PROSITE" id="PS51456"/>
    </source>
</evidence>
<dbReference type="SMART" id="SM00242">
    <property type="entry name" value="MYSc"/>
    <property type="match status" value="1"/>
</dbReference>
<dbReference type="Gene3D" id="1.20.120.720">
    <property type="entry name" value="Myosin VI head, motor domain, U50 subdomain"/>
    <property type="match status" value="1"/>
</dbReference>
<dbReference type="CDD" id="cd14907">
    <property type="entry name" value="MYSc_Myo46"/>
    <property type="match status" value="1"/>
</dbReference>
<keyword evidence="6 8" id="KW-0009">Actin-binding</keyword>
<dbReference type="GeneID" id="7824008"/>
<evidence type="ECO:0000313" key="12">
    <source>
        <dbReference type="Proteomes" id="UP000009168"/>
    </source>
</evidence>
<feature type="repeat" description="RCC1" evidence="7">
    <location>
        <begin position="1171"/>
        <end position="1226"/>
    </location>
</feature>
<evidence type="ECO:0000313" key="11">
    <source>
        <dbReference type="EMBL" id="EAR93163.2"/>
    </source>
</evidence>
<keyword evidence="4 8" id="KW-0518">Myosin</keyword>
<dbReference type="Gene3D" id="1.20.5.190">
    <property type="match status" value="1"/>
</dbReference>
<dbReference type="SUPFAM" id="SSF50985">
    <property type="entry name" value="RCC1/BLIP-II"/>
    <property type="match status" value="1"/>
</dbReference>
<feature type="compositionally biased region" description="Polar residues" evidence="9">
    <location>
        <begin position="1766"/>
        <end position="1775"/>
    </location>
</feature>
<accession>Q238Q7</accession>
<reference evidence="12" key="1">
    <citation type="journal article" date="2006" name="PLoS Biol.">
        <title>Macronuclear genome sequence of the ciliate Tetrahymena thermophila, a model eukaryote.</title>
        <authorList>
            <person name="Eisen J.A."/>
            <person name="Coyne R.S."/>
            <person name="Wu M."/>
            <person name="Wu D."/>
            <person name="Thiagarajan M."/>
            <person name="Wortman J.R."/>
            <person name="Badger J.H."/>
            <person name="Ren Q."/>
            <person name="Amedeo P."/>
            <person name="Jones K.M."/>
            <person name="Tallon L.J."/>
            <person name="Delcher A.L."/>
            <person name="Salzberg S.L."/>
            <person name="Silva J.C."/>
            <person name="Haas B.J."/>
            <person name="Majoros W.H."/>
            <person name="Farzad M."/>
            <person name="Carlton J.M."/>
            <person name="Smith R.K. Jr."/>
            <person name="Garg J."/>
            <person name="Pearlman R.E."/>
            <person name="Karrer K.M."/>
            <person name="Sun L."/>
            <person name="Manning G."/>
            <person name="Elde N.C."/>
            <person name="Turkewitz A.P."/>
            <person name="Asai D.J."/>
            <person name="Wilkes D.E."/>
            <person name="Wang Y."/>
            <person name="Cai H."/>
            <person name="Collins K."/>
            <person name="Stewart B.A."/>
            <person name="Lee S.R."/>
            <person name="Wilamowska K."/>
            <person name="Weinberg Z."/>
            <person name="Ruzzo W.L."/>
            <person name="Wloga D."/>
            <person name="Gaertig J."/>
            <person name="Frankel J."/>
            <person name="Tsao C.-C."/>
            <person name="Gorovsky M.A."/>
            <person name="Keeling P.J."/>
            <person name="Waller R.F."/>
            <person name="Patron N.J."/>
            <person name="Cherry J.M."/>
            <person name="Stover N.A."/>
            <person name="Krieger C.J."/>
            <person name="del Toro C."/>
            <person name="Ryder H.F."/>
            <person name="Williamson S.C."/>
            <person name="Barbeau R.A."/>
            <person name="Hamilton E.P."/>
            <person name="Orias E."/>
        </authorList>
    </citation>
    <scope>NUCLEOTIDE SEQUENCE [LARGE SCALE GENOMIC DNA]</scope>
    <source>
        <strain evidence="12">SB210</strain>
    </source>
</reference>
<comment type="similarity">
    <text evidence="8">Belongs to the TRAFAC class myosin-kinesin ATPase superfamily. Myosin family.</text>
</comment>
<dbReference type="Gene3D" id="2.130.10.30">
    <property type="entry name" value="Regulator of chromosome condensation 1/beta-lactamase-inhibitor protein II"/>
    <property type="match status" value="2"/>
</dbReference>
<dbReference type="PROSITE" id="PS51456">
    <property type="entry name" value="MYOSIN_MOTOR"/>
    <property type="match status" value="1"/>
</dbReference>
<dbReference type="PANTHER" id="PTHR13140:SF706">
    <property type="entry name" value="DILUTE CLASS UNCONVENTIONAL MYOSIN, ISOFORM C"/>
    <property type="match status" value="1"/>
</dbReference>
<dbReference type="InterPro" id="IPR000408">
    <property type="entry name" value="Reg_chr_condens"/>
</dbReference>
<dbReference type="OrthoDB" id="312459at2759"/>
<dbReference type="Pfam" id="PF25390">
    <property type="entry name" value="WD40_RLD"/>
    <property type="match status" value="1"/>
</dbReference>
<dbReference type="InterPro" id="IPR027417">
    <property type="entry name" value="P-loop_NTPase"/>
</dbReference>
<evidence type="ECO:0000256" key="6">
    <source>
        <dbReference type="ARBA" id="ARBA00023203"/>
    </source>
</evidence>
<dbReference type="STRING" id="312017.Q238Q7"/>
<dbReference type="PROSITE" id="PS50012">
    <property type="entry name" value="RCC1_3"/>
    <property type="match status" value="3"/>
</dbReference>
<dbReference type="Gene3D" id="1.10.10.820">
    <property type="match status" value="1"/>
</dbReference>
<dbReference type="PRINTS" id="PR00193">
    <property type="entry name" value="MYOSINHEAVY"/>
</dbReference>
<feature type="compositionally biased region" description="Low complexity" evidence="9">
    <location>
        <begin position="1750"/>
        <end position="1765"/>
    </location>
</feature>
<dbReference type="Pfam" id="PF00612">
    <property type="entry name" value="IQ"/>
    <property type="match status" value="3"/>
</dbReference>
<name>Q238Q7_TETTS</name>
<protein>
    <submittedName>
        <fullName evidence="11">Myosin</fullName>
    </submittedName>
</protein>
<dbReference type="InterPro" id="IPR058923">
    <property type="entry name" value="RCC1-like_dom"/>
</dbReference>
<feature type="region of interest" description="Actin-binding" evidence="8">
    <location>
        <begin position="678"/>
        <end position="700"/>
    </location>
</feature>
<keyword evidence="3 8" id="KW-0067">ATP-binding</keyword>
<dbReference type="PANTHER" id="PTHR13140">
    <property type="entry name" value="MYOSIN"/>
    <property type="match status" value="1"/>
</dbReference>
<dbReference type="GO" id="GO:0007015">
    <property type="term" value="P:actin filament organization"/>
    <property type="evidence" value="ECO:0007669"/>
    <property type="project" value="TreeGrafter"/>
</dbReference>
<dbReference type="SMART" id="SM00015">
    <property type="entry name" value="IQ"/>
    <property type="match status" value="3"/>
</dbReference>
<dbReference type="InterPro" id="IPR000048">
    <property type="entry name" value="IQ_motif_EF-hand-BS"/>
</dbReference>
<dbReference type="GO" id="GO:0005737">
    <property type="term" value="C:cytoplasm"/>
    <property type="evidence" value="ECO:0007669"/>
    <property type="project" value="TreeGrafter"/>
</dbReference>
<dbReference type="eggNOG" id="KOG1426">
    <property type="taxonomic scope" value="Eukaryota"/>
</dbReference>
<dbReference type="GO" id="GO:0016459">
    <property type="term" value="C:myosin complex"/>
    <property type="evidence" value="ECO:0007669"/>
    <property type="project" value="UniProtKB-KW"/>
</dbReference>
<dbReference type="InterPro" id="IPR009091">
    <property type="entry name" value="RCC1/BLIP-II"/>
</dbReference>
<evidence type="ECO:0000256" key="3">
    <source>
        <dbReference type="ARBA" id="ARBA00022840"/>
    </source>
</evidence>
<dbReference type="KEGG" id="tet:TTHERM_00454090"/>
<evidence type="ECO:0000256" key="8">
    <source>
        <dbReference type="PROSITE-ProRule" id="PRU00782"/>
    </source>
</evidence>
<proteinExistence type="inferred from homology"/>
<dbReference type="eggNOG" id="KOG0160">
    <property type="taxonomic scope" value="Eukaryota"/>
</dbReference>
<dbReference type="Proteomes" id="UP000009168">
    <property type="component" value="Unassembled WGS sequence"/>
</dbReference>
<feature type="repeat" description="RCC1" evidence="7">
    <location>
        <begin position="1328"/>
        <end position="1381"/>
    </location>
</feature>
<dbReference type="InParanoid" id="Q238Q7"/>
<dbReference type="GO" id="GO:0005524">
    <property type="term" value="F:ATP binding"/>
    <property type="evidence" value="ECO:0007669"/>
    <property type="project" value="UniProtKB-UniRule"/>
</dbReference>
<dbReference type="SUPFAM" id="SSF52540">
    <property type="entry name" value="P-loop containing nucleoside triphosphate hydrolases"/>
    <property type="match status" value="1"/>
</dbReference>
<feature type="domain" description="Myosin motor" evidence="10">
    <location>
        <begin position="86"/>
        <end position="810"/>
    </location>
</feature>
<gene>
    <name evidence="11" type="ORF">TTHERM_00454090</name>
</gene>
<dbReference type="Gene3D" id="1.20.58.530">
    <property type="match status" value="1"/>
</dbReference>
<dbReference type="GO" id="GO:0016020">
    <property type="term" value="C:membrane"/>
    <property type="evidence" value="ECO:0007669"/>
    <property type="project" value="TreeGrafter"/>
</dbReference>
<keyword evidence="2 8" id="KW-0547">Nucleotide-binding</keyword>
<feature type="repeat" description="RCC1" evidence="7">
    <location>
        <begin position="1382"/>
        <end position="1436"/>
    </location>
</feature>
<evidence type="ECO:0000256" key="9">
    <source>
        <dbReference type="SAM" id="MobiDB-lite"/>
    </source>
</evidence>
<dbReference type="HOGENOM" id="CLU_002010_0_0_1"/>
<dbReference type="RefSeq" id="XP_001013408.2">
    <property type="nucleotide sequence ID" value="XM_001013408.2"/>
</dbReference>
<feature type="binding site" evidence="8">
    <location>
        <begin position="186"/>
        <end position="193"/>
    </location>
    <ligand>
        <name>ATP</name>
        <dbReference type="ChEBI" id="CHEBI:30616"/>
    </ligand>
</feature>
<dbReference type="EMBL" id="GG662738">
    <property type="protein sequence ID" value="EAR93163.2"/>
    <property type="molecule type" value="Genomic_DNA"/>
</dbReference>
<dbReference type="FunFam" id="1.10.10.820:FF:000001">
    <property type="entry name" value="Myosin heavy chain"/>
    <property type="match status" value="1"/>
</dbReference>
<feature type="region of interest" description="Disordered" evidence="9">
    <location>
        <begin position="1720"/>
        <end position="1775"/>
    </location>
</feature>
<dbReference type="InterPro" id="IPR036961">
    <property type="entry name" value="Kinesin_motor_dom_sf"/>
</dbReference>
<dbReference type="InterPro" id="IPR001609">
    <property type="entry name" value="Myosin_head_motor_dom-like"/>
</dbReference>
<evidence type="ECO:0000256" key="7">
    <source>
        <dbReference type="PROSITE-ProRule" id="PRU00235"/>
    </source>
</evidence>